<name>A0ABW7QGC8_9ACTN</name>
<sequence length="617" mass="67457">MNRKLRVRQSQTVLPFGVGAVLDVQGESFVATGIGDWPRTKQRIESARLADRLGVTGLYAAPATANDRYDTPDAPGAPYIRFPAWLFCGACRRMKRWRIADEKLGQAPRCTVCSPGRPLTPMRFVQICAGGHLGDVDWWFWAHSQLETEQRRQCGEREQLRFLVAERASGLEALSVACTAKGCGASRDLLDVLGTHGVRCSGRNPWQRVHEATTCEKPVQIVQRTAGNLYYPVVHSALDIPETHSPSPHAGSALAELVRGHDLWISLCRFADTSRADVFRGMIQDETGADDALLDALLAEETGGSVPDASTDPAAVARPDLSREEWAAFIAPTPPATRDFALRTTTLGLGQETAEPWASMHRSLGRIVLADRLREVRALSGFTRVTPDATLVPADTARRLKWLPAVEVFGEGILITLDEERLATWEQGDQVRRRVDGMREDLDRSFQRDRLVALTGVSLSPRFVVLHTLAHLLIRQLAFESGYTTASLRERVYARPEHGQYGILVYTAAGDAEGTLGGLVRQGEAPRLAETLLRTTEAAAWCSADPLCAEHTGQGFDNLNRAACHACALLPETSCETGNTLLDRALVIGSDHVPGYFEPIVAAARAAAVHALGETRR</sequence>
<dbReference type="Pfam" id="PF09369">
    <property type="entry name" value="MZB"/>
    <property type="match status" value="1"/>
</dbReference>
<evidence type="ECO:0000313" key="2">
    <source>
        <dbReference type="EMBL" id="MFH8543485.1"/>
    </source>
</evidence>
<organism evidence="2 3">
    <name type="scientific">Streptomyces longisporoflavus</name>
    <dbReference type="NCBI Taxonomy" id="28044"/>
    <lineage>
        <taxon>Bacteria</taxon>
        <taxon>Bacillati</taxon>
        <taxon>Actinomycetota</taxon>
        <taxon>Actinomycetes</taxon>
        <taxon>Kitasatosporales</taxon>
        <taxon>Streptomycetaceae</taxon>
        <taxon>Streptomyces</taxon>
    </lineage>
</organism>
<dbReference type="RefSeq" id="WP_397706752.1">
    <property type="nucleotide sequence ID" value="NZ_JBIRGN010000001.1"/>
</dbReference>
<gene>
    <name evidence="2" type="primary">drmB</name>
    <name evidence="2" type="ORF">ACH4F9_00565</name>
</gene>
<dbReference type="InterPro" id="IPR018973">
    <property type="entry name" value="MZB"/>
</dbReference>
<proteinExistence type="predicted"/>
<dbReference type="EMBL" id="JBIRGQ010000001">
    <property type="protein sequence ID" value="MFH8543485.1"/>
    <property type="molecule type" value="Genomic_DNA"/>
</dbReference>
<accession>A0ABW7QGC8</accession>
<feature type="domain" description="MrfA-like Zn-binding" evidence="1">
    <location>
        <begin position="469"/>
        <end position="567"/>
    </location>
</feature>
<reference evidence="2 3" key="1">
    <citation type="submission" date="2024-10" db="EMBL/GenBank/DDBJ databases">
        <title>The Natural Products Discovery Center: Release of the First 8490 Sequenced Strains for Exploring Actinobacteria Biosynthetic Diversity.</title>
        <authorList>
            <person name="Kalkreuter E."/>
            <person name="Kautsar S.A."/>
            <person name="Yang D."/>
            <person name="Bader C.D."/>
            <person name="Teijaro C.N."/>
            <person name="Fluegel L."/>
            <person name="Davis C.M."/>
            <person name="Simpson J.R."/>
            <person name="Lauterbach L."/>
            <person name="Steele A.D."/>
            <person name="Gui C."/>
            <person name="Meng S."/>
            <person name="Li G."/>
            <person name="Viehrig K."/>
            <person name="Ye F."/>
            <person name="Su P."/>
            <person name="Kiefer A.F."/>
            <person name="Nichols A."/>
            <person name="Cepeda A.J."/>
            <person name="Yan W."/>
            <person name="Fan B."/>
            <person name="Jiang Y."/>
            <person name="Adhikari A."/>
            <person name="Zheng C.-J."/>
            <person name="Schuster L."/>
            <person name="Cowan T.M."/>
            <person name="Smanski M.J."/>
            <person name="Chevrette M.G."/>
            <person name="De Carvalho L.P.S."/>
            <person name="Shen B."/>
        </authorList>
    </citation>
    <scope>NUCLEOTIDE SEQUENCE [LARGE SCALE GENOMIC DNA]</scope>
    <source>
        <strain evidence="2 3">NPDC017990</strain>
    </source>
</reference>
<keyword evidence="3" id="KW-1185">Reference proteome</keyword>
<comment type="caution">
    <text evidence="2">The sequence shown here is derived from an EMBL/GenBank/DDBJ whole genome shotgun (WGS) entry which is preliminary data.</text>
</comment>
<dbReference type="NCBIfam" id="NF038324">
    <property type="entry name" value="DrmB_fam"/>
    <property type="match status" value="1"/>
</dbReference>
<dbReference type="InterPro" id="IPR047721">
    <property type="entry name" value="DrmB"/>
</dbReference>
<evidence type="ECO:0000313" key="3">
    <source>
        <dbReference type="Proteomes" id="UP001610818"/>
    </source>
</evidence>
<protein>
    <submittedName>
        <fullName evidence="2">DrmB family protein</fullName>
    </submittedName>
</protein>
<dbReference type="Proteomes" id="UP001610818">
    <property type="component" value="Unassembled WGS sequence"/>
</dbReference>
<evidence type="ECO:0000259" key="1">
    <source>
        <dbReference type="Pfam" id="PF09369"/>
    </source>
</evidence>